<dbReference type="EMBL" id="LAZR01041064">
    <property type="protein sequence ID" value="KKL12935.1"/>
    <property type="molecule type" value="Genomic_DNA"/>
</dbReference>
<gene>
    <name evidence="1" type="ORF">LCGC14_2530820</name>
</gene>
<protein>
    <submittedName>
        <fullName evidence="1">Uncharacterized protein</fullName>
    </submittedName>
</protein>
<feature type="non-terminal residue" evidence="1">
    <location>
        <position position="176"/>
    </location>
</feature>
<name>A0A0F9AU10_9ZZZZ</name>
<sequence>MGTGITSDDIPTGGGGKNFIRHIRLRADGESCRLWILTEHTDIFWERFHRNMIDGKYRGMKVCVNSAFGQACDLCDEGDNAGTQFLVWAYELQHFYPEKPDKIETKKVKIGGATFYMEEVNEPRLMRYSIMHRGGIKSRAERHGTVLDRSFEWIRTGEVGSKKPSYTLDPLDKEKM</sequence>
<evidence type="ECO:0000313" key="1">
    <source>
        <dbReference type="EMBL" id="KKL12935.1"/>
    </source>
</evidence>
<organism evidence="1">
    <name type="scientific">marine sediment metagenome</name>
    <dbReference type="NCBI Taxonomy" id="412755"/>
    <lineage>
        <taxon>unclassified sequences</taxon>
        <taxon>metagenomes</taxon>
        <taxon>ecological metagenomes</taxon>
    </lineage>
</organism>
<proteinExistence type="predicted"/>
<accession>A0A0F9AU10</accession>
<comment type="caution">
    <text evidence="1">The sequence shown here is derived from an EMBL/GenBank/DDBJ whole genome shotgun (WGS) entry which is preliminary data.</text>
</comment>
<reference evidence="1" key="1">
    <citation type="journal article" date="2015" name="Nature">
        <title>Complex archaea that bridge the gap between prokaryotes and eukaryotes.</title>
        <authorList>
            <person name="Spang A."/>
            <person name="Saw J.H."/>
            <person name="Jorgensen S.L."/>
            <person name="Zaremba-Niedzwiedzka K."/>
            <person name="Martijn J."/>
            <person name="Lind A.E."/>
            <person name="van Eijk R."/>
            <person name="Schleper C."/>
            <person name="Guy L."/>
            <person name="Ettema T.J."/>
        </authorList>
    </citation>
    <scope>NUCLEOTIDE SEQUENCE</scope>
</reference>
<dbReference type="AlphaFoldDB" id="A0A0F9AU10"/>